<dbReference type="EMBL" id="MIYZ01000001">
    <property type="protein sequence ID" value="OIR23149.1"/>
    <property type="molecule type" value="Genomic_DNA"/>
</dbReference>
<reference evidence="2 3" key="1">
    <citation type="submission" date="2016-08" db="EMBL/GenBank/DDBJ databases">
        <title>New Insights into Marine Group III Euryarchaeota, from dark to light.</title>
        <authorList>
            <person name="Haro-Moreno J.M."/>
            <person name="Rodriguez-Valera F."/>
            <person name="Lopez-Garcia P."/>
            <person name="Moreira D."/>
            <person name="Martin-Cuadrado A.B."/>
        </authorList>
    </citation>
    <scope>NUCLEOTIDE SEQUENCE [LARGE SCALE GENOMIC DNA]</scope>
    <source>
        <strain evidence="2">CG-Epi2</strain>
    </source>
</reference>
<evidence type="ECO:0000313" key="2">
    <source>
        <dbReference type="EMBL" id="OIR23149.1"/>
    </source>
</evidence>
<dbReference type="PANTHER" id="PTHR46211">
    <property type="entry name" value="GLYCEROPHOSPHORYL DIESTER PHOSPHODIESTERASE"/>
    <property type="match status" value="1"/>
</dbReference>
<gene>
    <name evidence="2" type="ORF">BET99_00370</name>
</gene>
<organism evidence="2 3">
    <name type="scientific">Marine Group III euryarchaeote CG-Epi2</name>
    <dbReference type="NCBI Taxonomy" id="1888996"/>
    <lineage>
        <taxon>Archaea</taxon>
        <taxon>Methanobacteriati</taxon>
        <taxon>Thermoplasmatota</taxon>
        <taxon>Thermoplasmata</taxon>
        <taxon>Candidatus Thermoprofundales</taxon>
    </lineage>
</organism>
<dbReference type="Gene3D" id="3.20.20.190">
    <property type="entry name" value="Phosphatidylinositol (PI) phosphodiesterase"/>
    <property type="match status" value="1"/>
</dbReference>
<dbReference type="InterPro" id="IPR017946">
    <property type="entry name" value="PLC-like_Pdiesterase_TIM-brl"/>
</dbReference>
<proteinExistence type="predicted"/>
<dbReference type="Pfam" id="PF03009">
    <property type="entry name" value="GDPD"/>
    <property type="match status" value="1"/>
</dbReference>
<feature type="domain" description="GP-PDE" evidence="1">
    <location>
        <begin position="3"/>
        <end position="229"/>
    </location>
</feature>
<sequence length="232" mass="26945">MVTKIISHRGRTSKNSEDNTLKAVNDAINLKIDMVEVDIRRTKDFQIVCFHDPLLNGVALKDMNYSQIIDINPNIPTLEQVLSLSKDKIEIDVEFKEYGYEREVIPMILNYFEYECFIVKSFNLDVVKKVKEIDKKVKVGMLLGSEISFSQLLEVVYESLFLYRFKESGADFISPYYKLYEAGWINRFVSEGIPIQVWTVNDQDLLKTLIHQDVDSVVTDTPEIAQKIREFI</sequence>
<name>A0A1J5U309_9ARCH</name>
<comment type="caution">
    <text evidence="2">The sequence shown here is derived from an EMBL/GenBank/DDBJ whole genome shotgun (WGS) entry which is preliminary data.</text>
</comment>
<protein>
    <recommendedName>
        <fullName evidence="1">GP-PDE domain-containing protein</fullName>
    </recommendedName>
</protein>
<dbReference type="SUPFAM" id="SSF51695">
    <property type="entry name" value="PLC-like phosphodiesterases"/>
    <property type="match status" value="1"/>
</dbReference>
<accession>A0A1J5U309</accession>
<evidence type="ECO:0000259" key="1">
    <source>
        <dbReference type="PROSITE" id="PS51704"/>
    </source>
</evidence>
<evidence type="ECO:0000313" key="3">
    <source>
        <dbReference type="Proteomes" id="UP000183615"/>
    </source>
</evidence>
<dbReference type="Proteomes" id="UP000183615">
    <property type="component" value="Unassembled WGS sequence"/>
</dbReference>
<dbReference type="AlphaFoldDB" id="A0A1J5U309"/>
<dbReference type="PROSITE" id="PS51704">
    <property type="entry name" value="GP_PDE"/>
    <property type="match status" value="1"/>
</dbReference>
<dbReference type="PANTHER" id="PTHR46211:SF1">
    <property type="entry name" value="GLYCEROPHOSPHODIESTER PHOSPHODIESTERASE, CYTOPLASMIC"/>
    <property type="match status" value="1"/>
</dbReference>
<dbReference type="CDD" id="cd08556">
    <property type="entry name" value="GDPD"/>
    <property type="match status" value="1"/>
</dbReference>
<dbReference type="GO" id="GO:0006629">
    <property type="term" value="P:lipid metabolic process"/>
    <property type="evidence" value="ECO:0007669"/>
    <property type="project" value="InterPro"/>
</dbReference>
<dbReference type="GO" id="GO:0008081">
    <property type="term" value="F:phosphoric diester hydrolase activity"/>
    <property type="evidence" value="ECO:0007669"/>
    <property type="project" value="InterPro"/>
</dbReference>
<dbReference type="InterPro" id="IPR030395">
    <property type="entry name" value="GP_PDE_dom"/>
</dbReference>